<dbReference type="Pfam" id="PF02210">
    <property type="entry name" value="Laminin_G_2"/>
    <property type="match status" value="4"/>
</dbReference>
<dbReference type="Gene3D" id="1.20.5.170">
    <property type="match status" value="1"/>
</dbReference>
<dbReference type="Ensembl" id="ENSOANT00000068328.1">
    <property type="protein sequence ID" value="ENSOANP00000043091.1"/>
    <property type="gene ID" value="ENSOANG00000003469.3"/>
</dbReference>
<dbReference type="GO" id="GO:0005201">
    <property type="term" value="F:extracellular matrix structural constituent"/>
    <property type="evidence" value="ECO:0000318"/>
    <property type="project" value="GO_Central"/>
</dbReference>
<evidence type="ECO:0000256" key="10">
    <source>
        <dbReference type="ARBA" id="ARBA00023180"/>
    </source>
</evidence>
<dbReference type="GO" id="GO:0005102">
    <property type="term" value="F:signaling receptor binding"/>
    <property type="evidence" value="ECO:0007669"/>
    <property type="project" value="InterPro"/>
</dbReference>
<keyword evidence="4 15" id="KW-0732">Signal</keyword>
<evidence type="ECO:0000259" key="16">
    <source>
        <dbReference type="PROSITE" id="PS50025"/>
    </source>
</evidence>
<feature type="domain" description="Laminin EGF-like" evidence="17">
    <location>
        <begin position="424"/>
        <end position="469"/>
    </location>
</feature>
<dbReference type="InterPro" id="IPR000742">
    <property type="entry name" value="EGF"/>
</dbReference>
<evidence type="ECO:0000256" key="13">
    <source>
        <dbReference type="SAM" id="Coils"/>
    </source>
</evidence>
<dbReference type="PROSITE" id="PS50025">
    <property type="entry name" value="LAM_G_DOMAIN"/>
    <property type="match status" value="4"/>
</dbReference>
<dbReference type="GO" id="GO:0005610">
    <property type="term" value="C:laminin-5 complex"/>
    <property type="evidence" value="ECO:0007669"/>
    <property type="project" value="Ensembl"/>
</dbReference>
<dbReference type="GO" id="GO:0007155">
    <property type="term" value="P:cell adhesion"/>
    <property type="evidence" value="ECO:0007669"/>
    <property type="project" value="UniProtKB-KW"/>
</dbReference>
<feature type="chain" id="PRO_5026183577" evidence="15">
    <location>
        <begin position="24"/>
        <end position="3276"/>
    </location>
</feature>
<dbReference type="InterPro" id="IPR008211">
    <property type="entry name" value="Laminin_N"/>
</dbReference>
<comment type="subcellular location">
    <subcellularLocation>
        <location evidence="1">Secreted</location>
        <location evidence="1">Extracellular space</location>
        <location evidence="1">Extracellular matrix</location>
        <location evidence="1">Basement membrane</location>
    </subcellularLocation>
</comment>
<dbReference type="FunFam" id="2.10.25.10:FF:000084">
    <property type="entry name" value="Laminin subunit alpha 3"/>
    <property type="match status" value="1"/>
</dbReference>
<dbReference type="Pfam" id="PF00052">
    <property type="entry name" value="Laminin_B"/>
    <property type="match status" value="1"/>
</dbReference>
<dbReference type="SMART" id="SM00281">
    <property type="entry name" value="LamB"/>
    <property type="match status" value="1"/>
</dbReference>
<feature type="coiled-coil region" evidence="13">
    <location>
        <begin position="1770"/>
        <end position="1887"/>
    </location>
</feature>
<keyword evidence="10" id="KW-0325">Glycoprotein</keyword>
<dbReference type="Gene3D" id="2.10.25.10">
    <property type="entry name" value="Laminin"/>
    <property type="match status" value="11"/>
</dbReference>
<dbReference type="Pfam" id="PF00053">
    <property type="entry name" value="EGF_laminin"/>
    <property type="match status" value="9"/>
</dbReference>
<feature type="domain" description="Laminin N-terminal" evidence="19">
    <location>
        <begin position="17"/>
        <end position="275"/>
    </location>
</feature>
<feature type="compositionally biased region" description="Basic and acidic residues" evidence="14">
    <location>
        <begin position="2902"/>
        <end position="2912"/>
    </location>
</feature>
<feature type="domain" description="Laminin EGF-like" evidence="17">
    <location>
        <begin position="1624"/>
        <end position="1670"/>
    </location>
</feature>
<evidence type="ECO:0000256" key="6">
    <source>
        <dbReference type="ARBA" id="ARBA00022869"/>
    </source>
</evidence>
<dbReference type="GO" id="GO:0005783">
    <property type="term" value="C:endoplasmic reticulum"/>
    <property type="evidence" value="ECO:0007669"/>
    <property type="project" value="Ensembl"/>
</dbReference>
<evidence type="ECO:0000256" key="9">
    <source>
        <dbReference type="ARBA" id="ARBA00023157"/>
    </source>
</evidence>
<dbReference type="SMART" id="SM00282">
    <property type="entry name" value="LamG"/>
    <property type="match status" value="5"/>
</dbReference>
<feature type="domain" description="Laminin EGF-like" evidence="17">
    <location>
        <begin position="1202"/>
        <end position="1247"/>
    </location>
</feature>
<dbReference type="GO" id="GO:0009887">
    <property type="term" value="P:animal organ morphogenesis"/>
    <property type="evidence" value="ECO:0000318"/>
    <property type="project" value="GO_Central"/>
</dbReference>
<feature type="disulfide bond" evidence="12">
    <location>
        <begin position="426"/>
        <end position="443"/>
    </location>
</feature>
<keyword evidence="9 12" id="KW-1015">Disulfide bond</keyword>
<keyword evidence="7" id="KW-0130">Cell adhesion</keyword>
<evidence type="ECO:0000256" key="5">
    <source>
        <dbReference type="ARBA" id="ARBA00022737"/>
    </source>
</evidence>
<dbReference type="GO" id="GO:0030155">
    <property type="term" value="P:regulation of cell adhesion"/>
    <property type="evidence" value="ECO:0007669"/>
    <property type="project" value="InterPro"/>
</dbReference>
<accession>A0A6I8NQB2</accession>
<dbReference type="Gene3D" id="2.60.120.260">
    <property type="entry name" value="Galactose-binding domain-like"/>
    <property type="match status" value="1"/>
</dbReference>
<feature type="disulfide bond" evidence="12">
    <location>
        <begin position="1341"/>
        <end position="1353"/>
    </location>
</feature>
<keyword evidence="21" id="KW-1185">Reference proteome</keyword>
<dbReference type="InterPro" id="IPR002049">
    <property type="entry name" value="LE_dom"/>
</dbReference>
<dbReference type="PRINTS" id="PR00011">
    <property type="entry name" value="EGFLAMININ"/>
</dbReference>
<dbReference type="FunFam" id="2.10.25.10:FF:000083">
    <property type="entry name" value="Laminin subunit alpha"/>
    <property type="match status" value="1"/>
</dbReference>
<dbReference type="FunFam" id="2.60.120.200:FF:000056">
    <property type="entry name" value="Laminin subunit alpha 3"/>
    <property type="match status" value="1"/>
</dbReference>
<evidence type="ECO:0000256" key="8">
    <source>
        <dbReference type="ARBA" id="ARBA00023054"/>
    </source>
</evidence>
<evidence type="ECO:0000256" key="3">
    <source>
        <dbReference type="ARBA" id="ARBA00022530"/>
    </source>
</evidence>
<dbReference type="CDD" id="cd00055">
    <property type="entry name" value="EGF_Lam"/>
    <property type="match status" value="13"/>
</dbReference>
<feature type="domain" description="Laminin G" evidence="16">
    <location>
        <begin position="2535"/>
        <end position="2698"/>
    </location>
</feature>
<keyword evidence="6" id="KW-0084">Basement membrane</keyword>
<feature type="domain" description="Laminin G" evidence="16">
    <location>
        <begin position="3099"/>
        <end position="3273"/>
    </location>
</feature>
<feature type="disulfide bond" evidence="12">
    <location>
        <begin position="470"/>
        <end position="482"/>
    </location>
</feature>
<reference evidence="20 21" key="1">
    <citation type="journal article" date="2008" name="Nature">
        <title>Genome analysis of the platypus reveals unique signatures of evolution.</title>
        <authorList>
            <person name="Warren W.C."/>
            <person name="Hillier L.W."/>
            <person name="Marshall Graves J.A."/>
            <person name="Birney E."/>
            <person name="Ponting C.P."/>
            <person name="Grutzner F."/>
            <person name="Belov K."/>
            <person name="Miller W."/>
            <person name="Clarke L."/>
            <person name="Chinwalla A.T."/>
            <person name="Yang S.P."/>
            <person name="Heger A."/>
            <person name="Locke D.P."/>
            <person name="Miethke P."/>
            <person name="Waters P.D."/>
            <person name="Veyrunes F."/>
            <person name="Fulton L."/>
            <person name="Fulton B."/>
            <person name="Graves T."/>
            <person name="Wallis J."/>
            <person name="Puente X.S."/>
            <person name="Lopez-Otin C."/>
            <person name="Ordonez G.R."/>
            <person name="Eichler E.E."/>
            <person name="Chen L."/>
            <person name="Cheng Z."/>
            <person name="Deakin J.E."/>
            <person name="Alsop A."/>
            <person name="Thompson K."/>
            <person name="Kirby P."/>
            <person name="Papenfuss A.T."/>
            <person name="Wakefield M.J."/>
            <person name="Olender T."/>
            <person name="Lancet D."/>
            <person name="Huttley G.A."/>
            <person name="Smit A.F."/>
            <person name="Pask A."/>
            <person name="Temple-Smith P."/>
            <person name="Batzer M.A."/>
            <person name="Walker J.A."/>
            <person name="Konkel M.K."/>
            <person name="Harris R.S."/>
            <person name="Whittington C.M."/>
            <person name="Wong E.S."/>
            <person name="Gemmell N.J."/>
            <person name="Buschiazzo E."/>
            <person name="Vargas Jentzsch I.M."/>
            <person name="Merkel A."/>
            <person name="Schmitz J."/>
            <person name="Zemann A."/>
            <person name="Churakov G."/>
            <person name="Kriegs J.O."/>
            <person name="Brosius J."/>
            <person name="Murchison E.P."/>
            <person name="Sachidanandam R."/>
            <person name="Smith C."/>
            <person name="Hannon G.J."/>
            <person name="Tsend-Ayush E."/>
            <person name="McMillan D."/>
            <person name="Attenborough R."/>
            <person name="Rens W."/>
            <person name="Ferguson-Smith M."/>
            <person name="Lefevre C.M."/>
            <person name="Sharp J.A."/>
            <person name="Nicholas K.R."/>
            <person name="Ray D.A."/>
            <person name="Kube M."/>
            <person name="Reinhardt R."/>
            <person name="Pringle T.H."/>
            <person name="Taylor J."/>
            <person name="Jones R.C."/>
            <person name="Nixon B."/>
            <person name="Dacheux J.L."/>
            <person name="Niwa H."/>
            <person name="Sekita Y."/>
            <person name="Huang X."/>
            <person name="Stark A."/>
            <person name="Kheradpour P."/>
            <person name="Kellis M."/>
            <person name="Flicek P."/>
            <person name="Chen Y."/>
            <person name="Webber C."/>
            <person name="Hardison R."/>
            <person name="Nelson J."/>
            <person name="Hallsworth-Pepin K."/>
            <person name="Delehaunty K."/>
            <person name="Markovic C."/>
            <person name="Minx P."/>
            <person name="Feng Y."/>
            <person name="Kremitzki C."/>
            <person name="Mitreva M."/>
            <person name="Glasscock J."/>
            <person name="Wylie T."/>
            <person name="Wohldmann P."/>
            <person name="Thiru P."/>
            <person name="Nhan M.N."/>
            <person name="Pohl C.S."/>
            <person name="Smith S.M."/>
            <person name="Hou S."/>
            <person name="Nefedov M."/>
            <person name="de Jong P.J."/>
            <person name="Renfree M.B."/>
            <person name="Mardis E.R."/>
            <person name="Wilson R.K."/>
        </authorList>
    </citation>
    <scope>NUCLEOTIDE SEQUENCE [LARGE SCALE GENOMIC DNA]</scope>
    <source>
        <strain evidence="20 21">Glennie</strain>
    </source>
</reference>
<dbReference type="InterPro" id="IPR013320">
    <property type="entry name" value="ConA-like_dom_sf"/>
</dbReference>
<feature type="domain" description="Laminin G" evidence="16">
    <location>
        <begin position="2704"/>
        <end position="2864"/>
    </location>
</feature>
<dbReference type="Pfam" id="PF00055">
    <property type="entry name" value="Laminin_N"/>
    <property type="match status" value="1"/>
</dbReference>
<keyword evidence="5" id="KW-0677">Repeat</keyword>
<evidence type="ECO:0000259" key="19">
    <source>
        <dbReference type="PROSITE" id="PS51117"/>
    </source>
</evidence>
<dbReference type="GO" id="GO:0030334">
    <property type="term" value="P:regulation of cell migration"/>
    <property type="evidence" value="ECO:0007669"/>
    <property type="project" value="InterPro"/>
</dbReference>
<reference evidence="20" key="3">
    <citation type="submission" date="2025-09" db="UniProtKB">
        <authorList>
            <consortium name="Ensembl"/>
        </authorList>
    </citation>
    <scope>IDENTIFICATION</scope>
    <source>
        <strain evidence="20">Glennie</strain>
    </source>
</reference>
<protein>
    <submittedName>
        <fullName evidence="20">Laminin subunit alpha 3</fullName>
    </submittedName>
</protein>
<organism evidence="20 21">
    <name type="scientific">Ornithorhynchus anatinus</name>
    <name type="common">Duckbill platypus</name>
    <dbReference type="NCBI Taxonomy" id="9258"/>
    <lineage>
        <taxon>Eukaryota</taxon>
        <taxon>Metazoa</taxon>
        <taxon>Chordata</taxon>
        <taxon>Craniata</taxon>
        <taxon>Vertebrata</taxon>
        <taxon>Euteleostomi</taxon>
        <taxon>Mammalia</taxon>
        <taxon>Monotremata</taxon>
        <taxon>Ornithorhynchidae</taxon>
        <taxon>Ornithorhynchus</taxon>
    </lineage>
</organism>
<dbReference type="FunFam" id="2.10.25.10:FF:000188">
    <property type="entry name" value="Laminin subunit gamma 2"/>
    <property type="match status" value="1"/>
</dbReference>
<dbReference type="Pfam" id="PF06009">
    <property type="entry name" value="Laminin_II"/>
    <property type="match status" value="1"/>
</dbReference>
<evidence type="ECO:0000256" key="4">
    <source>
        <dbReference type="ARBA" id="ARBA00022729"/>
    </source>
</evidence>
<dbReference type="InParanoid" id="A0A6I8NQB2"/>
<dbReference type="SMART" id="SM00136">
    <property type="entry name" value="LamNT"/>
    <property type="match status" value="1"/>
</dbReference>
<evidence type="ECO:0000256" key="14">
    <source>
        <dbReference type="SAM" id="MobiDB-lite"/>
    </source>
</evidence>
<comment type="caution">
    <text evidence="12">Lacks conserved residue(s) required for the propagation of feature annotation.</text>
</comment>
<dbReference type="FunFam" id="2.10.25.10:FF:000090">
    <property type="entry name" value="laminin subunit alpha"/>
    <property type="match status" value="1"/>
</dbReference>
<feature type="domain" description="Laminin EGF-like" evidence="17">
    <location>
        <begin position="470"/>
        <end position="514"/>
    </location>
</feature>
<feature type="domain" description="Laminin EGF-like" evidence="17">
    <location>
        <begin position="1292"/>
        <end position="1340"/>
    </location>
</feature>
<dbReference type="InterPro" id="IPR009254">
    <property type="entry name" value="Laminin_aI"/>
</dbReference>
<dbReference type="GO" id="GO:0035987">
    <property type="term" value="P:endodermal cell differentiation"/>
    <property type="evidence" value="ECO:0007669"/>
    <property type="project" value="Ensembl"/>
</dbReference>
<evidence type="ECO:0000259" key="18">
    <source>
        <dbReference type="PROSITE" id="PS51115"/>
    </source>
</evidence>
<feature type="coiled-coil region" evidence="13">
    <location>
        <begin position="1912"/>
        <end position="2136"/>
    </location>
</feature>
<feature type="disulfide bond" evidence="12">
    <location>
        <begin position="1694"/>
        <end position="1703"/>
    </location>
</feature>
<dbReference type="FunFam" id="2.60.120.260:FF:000092">
    <property type="entry name" value="Laminin subunit alpha-3"/>
    <property type="match status" value="1"/>
</dbReference>
<dbReference type="Bgee" id="ENSOANG00000003469">
    <property type="expression patterns" value="Expressed in adult mammalian kidney and 7 other cell types or tissues"/>
</dbReference>
<sequence>MRLLPLPLLLLLLLLLPPPPAVPAVPAAPPARAPGRSLAGGARVWATATCGERGRPDLFCKLVGGPDAPGGLGLQGQSCDYCDAQDPDKAHPASNAVDGTERWWQSPPLSAGSRYNEVNVTVDLGLLFHVAYVLIKFANSPRPDLWVLERSADFGRTYLPWQYFAHSRLDCLEQFGKDVHTPITQDDDVICTTEYSRILPLENGEVVVSLVNGRPGARNFMLSPTLREFTKATNIRLRFLRTNTLLGHLISKAQRDPTVTRRYYYSIKDISIGGRCVCNGHAEDCGAQNSQNLYQCECQHNTCGESCEHCCPGYHQKAWQPASSGHTNACEPCNCHGHSTACYYDPEVEQRRESLNVHGLYEGGGVCINCQHNTAGINCEKCAHSYYRPEGVPVEAPHGCIRIPIYQTPTHRPGAPEAGHIQACQCHGAGVLDGRCHRETGHCLCQRGFRGFACEECEVGHFHYPLCQQCECDPAGVVPEICDFLGKCLCRSGVGGAHCDSCLSGSHSFPACQGSDDECDPVGTIDSQSGYCRCQLYVQGPTCSVCKPLYWNLAEENLEGCSECQCHSAGVVSGVGECQQRDGECYCKANVCGDACDTCEDGYFGLENGNYFGCQGCQCDVGGSLSPVCQEPSGACRCRAHVEGPACQRPESTYYFPDLHHMKFEAEDGTTPGGREVRLGFDPLEFPAFSWRGYVQMSPVQNEVKITLKVEKSSLHLFLVILRYLNPGMETVLGRVTAYPSLPEGGAVQSKEVIFPPTEEPGFVTIPGSGFAEPFSLSPGPWVISVMAEGILLDYLVLIPSEYYEAPILQWRVTQPCAHSGPMEENCLLYQHLPVDRFGCLFACESTHFLVAGEPRKLVLRQSTPGLPAMVDVSGREVELQLSLSVPQAGLYVVILEYANEDNRLYPVDVVVNDPGSVSAGRVNIYSCRYSFPCRSVVVDDLGRIAVFELLEDAKIHLKASVAHFLLHKICFVPAEEFSTEYVKPSVHCVASYRPFVNQSVSCIPSVHHTPPGTLLLEARRGGDRPLTPQELPPSAQPILGATLKSPQSQMTLRGRVSRLGRYVFVVHFYQPDHPTFPASVAVDAGRLWTGSFSAAFCPHVFGCRDQVMADGRVELDLPEPDVSVTVRVPDGKSLVLVHVLAVPAESYSYQLLREKPVDKAVDFISSCGGNSFYIDPSTASGFCWDSATSLVASYHDGAVPCQCHPAGTTDLECNPRGGQCPCRPNVIGRQCTRCQTGYYGFPSCQACSCGRRLCDEVTGRCLCPPGTVRPGCETCQPNSFSYHPQAGCLACNCSQAGTSMSAPADCDRSSGQCRCKAGVAGRRCDRCASGFYGFPDCAPCSCHRGGTEPAVCDPQTGACLCKENVEGAECNICRNGSFYLDPKNPKGCTNCFCFGANVPCQSSDKRRTKFVDMMGWRLKLADQADIPTTFNPGSSSVVADVQELPASARSVYWMAPPSYLGDKVSSYGGFLTYQVKSFGLPSEGMVPLEKRPDVLLTGQQMKIAYLDPNHPLPDRRYYGRVQLLEDNFRHASGNNRVSREELMTILSRLDGLHIRGLYFAETQRLSLGEVGLEEASSSGSGSRAPQVERCFCPSDSAGDSCQDCGPGYYRENRESPTGPCIRCNCHNHSLRCQDGSGICINCQDNTAGDHCERCKEGYFGNAHRGSCHICPCPFTNSFATGCEENNGSIHCFCKPGYTGTHCESCAPGYFGNPQKYGDSCQPCNCYSNGQPVICDPQTGDCPSREPQDSGPEGACDDCNSCVTTLLQDLNVLREEARWMKAELQSFQESAKELERVKQIEARVKAVQNELTNYQAAASRHGLKIDTLEKDFINLNRDFNTLQEKAEVNSRKAQVFHSTMAQANRELKALDEKINTLSRDINVFLNQISEVDGGRGDLPSGDFSRQLEDAKKRVTEMKTHNLKEQLKKVEAEKQEAQLLLERLRAGLGNHRPEDQRTAQTIQASLDQYVAQISDLEKALQEAAEHTKQADGLNRVNERALADIEKRMQKANSQQNQMNRILSEAESSLRQTGSVLRLMEGSQEEYKKSSTQLNEVKRELSTKMKDLSRAGDHNPLVEQAEKHAQSLQNLAKQLEEIKRNTSGDELVRCAVDAAMAYENIINAVKAAEDAADKATKASDAALKTVKKEDLPGKAKTLNVDSEKLLSEAKVKQDEIQQEIGPDLSGLKSSLEKVSNLKHNLETTLGTVRRDLQGINRDDVEQMIAAARDEARRAEERTDSVLNDLDPIQKDVERLKETYKSNQTENFNQALRDARLSVDKLTDDLPDIFSKMESINQQLESQSNISVNVDRIRELIQQARDAANKVAVPMKFNGRSGVEVRPPSDLDDLKGYMSLSLFLHKPKPRADSGVDNMFVMFLGSRNISKDYMGMAVREGRLICVYKLGGQEVEVQANQYVTESVEEEAVMDRVKFQRIYQFAKLSYTKEATSNRPRLPEVSHKESEGHHVLFDLDPDDIVFYVGGYPSDFKPPGRLNVPQYKGCLELEDLNEKVLSLYNFRRTFNLNTIQEEPCRRSKEESDKNFFEGTGYAHISKQLGKQFPKSFEQIIQTTVDEGLLIFGANESSYISLNIENGSLVLRYKLDSGPPKEARNEELISDGTDKRIRLMKIPQNNSVRLNTKNFQVRIENVTLDFTTYYLGGIPTLLQKRYNISTPPFRGCMKNLKSSGKIINLNDTVGVTKKCSEDWQLVRSASFNRGTLKLSSSGFPFPNNFQASFGFRTMHPEGLLLTYQAGESKLTVSLAGSFLEVTTKDSNRPLTSFRNYTDGLLHYVSVIKYDGRLKLLIDDQLELIHEEASISSPNSKQSILIGGPNFEGCITNVFIERESQRPEVQNLINYTDKLDVSLGGCRVNEPPLPLLLEGPLKRSNPMASSIQWLQGDMPAEPPMETREQPHPDSCHQQPRPQEGHGAWQFGASPTSHLRFSLLPAGQRASPSRSQFALELRTTSLDGLVFFMGTKRSSMALYLSKGRLVLFLKTGKRPLQLKSRDQFSDGQWHKVAFGQNGNKGHLVIDGVSAPEGRWAGNSTLHPHTSFYLGSPLLPKIKHLPQPSFVGCLRNFQVDGKPAVPPTENSGVSPCLEGPLEPGIYFSPGGGHLALEPPSIPGGKAFHVELSVRPRSLQGVLLHTGSQAGWHLSLYLRDGEVIATAGSGSEEFTTSVSPKRALCDGRWHSVAVTLEENMLHLKLDSDSSKVTVPRASLPSGLGQLLYVGGIPVHSNPSSLPVSDQYFGCLRDIAVNRAPVSVPATSQIHGEVSLMGCPAH</sequence>
<evidence type="ECO:0000313" key="20">
    <source>
        <dbReference type="Ensembl" id="ENSOANP00000043091.1"/>
    </source>
</evidence>
<feature type="disulfide bond" evidence="12">
    <location>
        <begin position="1362"/>
        <end position="1371"/>
    </location>
</feature>
<dbReference type="GO" id="GO:0005576">
    <property type="term" value="C:extracellular region"/>
    <property type="evidence" value="ECO:0007669"/>
    <property type="project" value="UniProtKB-ARBA"/>
</dbReference>
<feature type="disulfide bond" evidence="12">
    <location>
        <begin position="490"/>
        <end position="499"/>
    </location>
</feature>
<dbReference type="GO" id="GO:0005604">
    <property type="term" value="C:basement membrane"/>
    <property type="evidence" value="ECO:0000318"/>
    <property type="project" value="GO_Central"/>
</dbReference>
<dbReference type="InterPro" id="IPR001791">
    <property type="entry name" value="Laminin_G"/>
</dbReference>
<feature type="disulfide bond" evidence="12">
    <location>
        <begin position="1343"/>
        <end position="1360"/>
    </location>
</feature>
<feature type="disulfide bond" evidence="12">
    <location>
        <begin position="445"/>
        <end position="454"/>
    </location>
</feature>
<evidence type="ECO:0000259" key="17">
    <source>
        <dbReference type="PROSITE" id="PS50027"/>
    </source>
</evidence>
<feature type="signal peptide" evidence="15">
    <location>
        <begin position="1"/>
        <end position="23"/>
    </location>
</feature>
<dbReference type="FunFam" id="2.10.25.10:FF:000082">
    <property type="entry name" value="Laminin subunit alpha 1"/>
    <property type="match status" value="1"/>
</dbReference>
<evidence type="ECO:0000256" key="15">
    <source>
        <dbReference type="SAM" id="SignalP"/>
    </source>
</evidence>
<gene>
    <name evidence="20" type="primary">LAMA3</name>
</gene>
<dbReference type="PANTHER" id="PTHR10574">
    <property type="entry name" value="NETRIN/LAMININ-RELATED"/>
    <property type="match status" value="1"/>
</dbReference>
<dbReference type="SMART" id="SM00181">
    <property type="entry name" value="EGF"/>
    <property type="match status" value="6"/>
</dbReference>
<reference evidence="20" key="2">
    <citation type="submission" date="2025-08" db="UniProtKB">
        <authorList>
            <consortium name="Ensembl"/>
        </authorList>
    </citation>
    <scope>IDENTIFICATION</scope>
    <source>
        <strain evidence="20">Glennie</strain>
    </source>
</reference>
<dbReference type="InterPro" id="IPR056863">
    <property type="entry name" value="LMN_ATRN_NET-like_EGF"/>
</dbReference>
<dbReference type="PROSITE" id="PS51115">
    <property type="entry name" value="LAMININ_IVA"/>
    <property type="match status" value="1"/>
</dbReference>
<dbReference type="InterPro" id="IPR050440">
    <property type="entry name" value="Laminin/Netrin_ECM"/>
</dbReference>
<dbReference type="PANTHER" id="PTHR10574:SF445">
    <property type="entry name" value="LAMININ SUBUNIT ALPHA 3"/>
    <property type="match status" value="1"/>
</dbReference>
<dbReference type="SMART" id="SM00180">
    <property type="entry name" value="EGF_Lam"/>
    <property type="match status" value="13"/>
</dbReference>
<feature type="disulfide bond" evidence="12">
    <location>
        <begin position="424"/>
        <end position="436"/>
    </location>
</feature>
<dbReference type="SUPFAM" id="SSF57997">
    <property type="entry name" value="Tropomyosin"/>
    <property type="match status" value="1"/>
</dbReference>
<dbReference type="FunFam" id="2.10.25.10:FF:000069">
    <property type="entry name" value="Laminin subunit alpha 1"/>
    <property type="match status" value="1"/>
</dbReference>
<dbReference type="PROSITE" id="PS51117">
    <property type="entry name" value="LAMININ_NTER"/>
    <property type="match status" value="1"/>
</dbReference>
<dbReference type="Gene3D" id="2.60.120.200">
    <property type="match status" value="5"/>
</dbReference>
<name>A0A6I8NQB2_ORNAN</name>
<feature type="domain" description="Laminin EGF-like" evidence="17">
    <location>
        <begin position="564"/>
        <end position="616"/>
    </location>
</feature>
<feature type="disulfide bond" evidence="12">
    <location>
        <begin position="1643"/>
        <end position="1652"/>
    </location>
</feature>
<feature type="coiled-coil region" evidence="13">
    <location>
        <begin position="2215"/>
        <end position="2242"/>
    </location>
</feature>
<dbReference type="GO" id="GO:0045995">
    <property type="term" value="P:regulation of embryonic development"/>
    <property type="evidence" value="ECO:0007669"/>
    <property type="project" value="InterPro"/>
</dbReference>
<feature type="domain" description="Laminin EGF-like" evidence="17">
    <location>
        <begin position="1671"/>
        <end position="1723"/>
    </location>
</feature>
<evidence type="ECO:0000256" key="2">
    <source>
        <dbReference type="ARBA" id="ARBA00022525"/>
    </source>
</evidence>
<evidence type="ECO:0000256" key="12">
    <source>
        <dbReference type="PROSITE-ProRule" id="PRU00460"/>
    </source>
</evidence>
<evidence type="ECO:0000256" key="11">
    <source>
        <dbReference type="ARBA" id="ARBA00023292"/>
    </source>
</evidence>
<feature type="disulfide bond" evidence="12">
    <location>
        <begin position="1671"/>
        <end position="1683"/>
    </location>
</feature>
<dbReference type="FunFam" id="2.10.25.10:FF:000209">
    <property type="entry name" value="Laminin subunit alpha 5"/>
    <property type="match status" value="1"/>
</dbReference>
<dbReference type="PROSITE" id="PS50027">
    <property type="entry name" value="EGF_LAM_2"/>
    <property type="match status" value="8"/>
</dbReference>
<dbReference type="GeneTree" id="ENSGT00940000155638"/>
<feature type="disulfide bond" evidence="12">
    <location>
        <begin position="1223"/>
        <end position="1232"/>
    </location>
</feature>
<dbReference type="SUPFAM" id="SSF57196">
    <property type="entry name" value="EGF/Laminin"/>
    <property type="match status" value="11"/>
</dbReference>
<dbReference type="GO" id="GO:0007411">
    <property type="term" value="P:axon guidance"/>
    <property type="evidence" value="ECO:0000318"/>
    <property type="project" value="GO_Central"/>
</dbReference>
<dbReference type="Pfam" id="PF06008">
    <property type="entry name" value="Laminin_I"/>
    <property type="match status" value="1"/>
</dbReference>
<feature type="disulfide bond" evidence="12">
    <location>
        <begin position="1204"/>
        <end position="1221"/>
    </location>
</feature>
<dbReference type="Pfam" id="PF24973">
    <property type="entry name" value="EGF_LMN_ATRN"/>
    <property type="match status" value="1"/>
</dbReference>
<feature type="disulfide bond" evidence="12">
    <location>
        <begin position="587"/>
        <end position="596"/>
    </location>
</feature>
<feature type="disulfide bond" evidence="12">
    <location>
        <begin position="1316"/>
        <end position="1325"/>
    </location>
</feature>
<feature type="disulfide bond" evidence="12">
    <location>
        <begin position="1202"/>
        <end position="1214"/>
    </location>
</feature>
<dbReference type="SUPFAM" id="SSF49899">
    <property type="entry name" value="Concanavalin A-like lectins/glucanases"/>
    <property type="match status" value="5"/>
</dbReference>
<evidence type="ECO:0000313" key="21">
    <source>
        <dbReference type="Proteomes" id="UP000002279"/>
    </source>
</evidence>
<dbReference type="FunFam" id="2.10.25.10:FF:000011">
    <property type="entry name" value="Cadherin EGF LAG seven-pass G-type receptor"/>
    <property type="match status" value="1"/>
</dbReference>
<keyword evidence="8 13" id="KW-0175">Coiled coil</keyword>
<dbReference type="OMA" id="GECKCLT"/>
<dbReference type="InterPro" id="IPR000034">
    <property type="entry name" value="Laminin_IV"/>
</dbReference>
<keyword evidence="11 12" id="KW-0424">Laminin EGF-like domain</keyword>
<dbReference type="InterPro" id="IPR010307">
    <property type="entry name" value="Laminin_dom_II"/>
</dbReference>
<feature type="domain" description="Laminin IV type A" evidence="18">
    <location>
        <begin position="1412"/>
        <end position="1590"/>
    </location>
</feature>
<proteinExistence type="predicted"/>
<feature type="domain" description="Laminin G" evidence="16">
    <location>
        <begin position="2925"/>
        <end position="3092"/>
    </location>
</feature>
<dbReference type="FunCoup" id="A0A6I8NQB2">
    <property type="interactions" value="822"/>
</dbReference>
<dbReference type="GO" id="GO:0009888">
    <property type="term" value="P:tissue development"/>
    <property type="evidence" value="ECO:0000318"/>
    <property type="project" value="GO_Central"/>
</dbReference>
<dbReference type="Proteomes" id="UP000002279">
    <property type="component" value="Chromosome 7"/>
</dbReference>
<evidence type="ECO:0000256" key="7">
    <source>
        <dbReference type="ARBA" id="ARBA00022889"/>
    </source>
</evidence>
<dbReference type="CDD" id="cd00110">
    <property type="entry name" value="LamG"/>
    <property type="match status" value="5"/>
</dbReference>
<feature type="domain" description="Laminin EGF-like" evidence="17">
    <location>
        <begin position="1341"/>
        <end position="1391"/>
    </location>
</feature>
<feature type="region of interest" description="Disordered" evidence="14">
    <location>
        <begin position="2895"/>
        <end position="2925"/>
    </location>
</feature>
<evidence type="ECO:0000256" key="1">
    <source>
        <dbReference type="ARBA" id="ARBA00004302"/>
    </source>
</evidence>
<keyword evidence="3" id="KW-0272">Extracellular matrix</keyword>
<keyword evidence="2" id="KW-0964">Secreted</keyword>
<dbReference type="PROSITE" id="PS01248">
    <property type="entry name" value="EGF_LAM_1"/>
    <property type="match status" value="6"/>
</dbReference>